<name>D2VW42_NAEGR</name>
<feature type="binding site" description="axial binding residue" evidence="7">
    <location>
        <position position="657"/>
    </location>
    <ligand>
        <name>heme</name>
        <dbReference type="ChEBI" id="CHEBI:30413"/>
    </ligand>
    <ligandPart>
        <name>Fe</name>
        <dbReference type="ChEBI" id="CHEBI:18248"/>
    </ligandPart>
</feature>
<comment type="similarity">
    <text evidence="1">Belongs to the cytochrome P450 family.</text>
</comment>
<keyword evidence="5 7" id="KW-0408">Iron</keyword>
<evidence type="ECO:0000256" key="2">
    <source>
        <dbReference type="ARBA" id="ARBA00022617"/>
    </source>
</evidence>
<protein>
    <submittedName>
        <fullName evidence="8">Predicted protein</fullName>
    </submittedName>
</protein>
<dbReference type="Proteomes" id="UP000006671">
    <property type="component" value="Unassembled WGS sequence"/>
</dbReference>
<dbReference type="CDD" id="cd00302">
    <property type="entry name" value="cytochrome_P450"/>
    <property type="match status" value="1"/>
</dbReference>
<sequence length="713" mass="82336">MKRFSCALSNTFKFVQPRRTLPNTLNKNNLRNSFRSFHTNFPIFNQNDRNANETQNLIDEISKAIREQQYSKAKQTLRGLTKNWLGFYKFDDNQLALYLQSLVLLDCSNNDERKMNLTPLLLASNNGYKKAHLMLATMAYLKDSNLENENYRVYLKEFDESVDWNDETLVQLTIESHLKELIQQFDSRFAHFALGKFYMKNQKYQKACEAFTQSTEKKFTKSQFELGLLMRNGSPDGMVSKNPERALELFKKSRWEPQAHKELVEMYLNGEALSLALIGVIALKIYKNIQKAKGIPGVWQVLDNSPCYIPILSPYFYMGSENHLIEVATKRGDPETGTLRITTMNLNRIFVSDREMLKDIHSRKLGFFPKSKTFLEPTEVFGGHIVSAPDTDSWKKHHNTISPAFSSNNLEYMSHVSSETVDTMAQCLWNPDIESKGEHVIDRVDKLFTNLTLDILAKYIDRFVERVQNLIDQKKEEIERDGEVSTRDVVSLMIQENLNNKELTKEEILSNAFIFFIAGMDTSSNTLQWFLYEIAKNPSLQKRLQEEVDNILPNKRKPTFDDYNQLNLITACIHETLRVHPPVTSVAKDCAKPVQLGPFHIPKGSVIYSFLTAANKNPKVWPNALAFNPDRFYDPDVKSKSANDYTLLSFSMGLRKCLGMKFALIEMTCVLARMLQYYEFELLNDESVDPVMNFSKLTVKPSNLRIRVIKRTN</sequence>
<organism evidence="9">
    <name type="scientific">Naegleria gruberi</name>
    <name type="common">Amoeba</name>
    <dbReference type="NCBI Taxonomy" id="5762"/>
    <lineage>
        <taxon>Eukaryota</taxon>
        <taxon>Discoba</taxon>
        <taxon>Heterolobosea</taxon>
        <taxon>Tetramitia</taxon>
        <taxon>Eutetramitia</taxon>
        <taxon>Vahlkampfiidae</taxon>
        <taxon>Naegleria</taxon>
    </lineage>
</organism>
<gene>
    <name evidence="8" type="ORF">NAEGRDRAFT_52721</name>
</gene>
<dbReference type="GO" id="GO:0016705">
    <property type="term" value="F:oxidoreductase activity, acting on paired donors, with incorporation or reduction of molecular oxygen"/>
    <property type="evidence" value="ECO:0007669"/>
    <property type="project" value="InterPro"/>
</dbReference>
<dbReference type="PANTHER" id="PTHR24302:SF15">
    <property type="entry name" value="FATTY-ACID PEROXYGENASE"/>
    <property type="match status" value="1"/>
</dbReference>
<dbReference type="SUPFAM" id="SSF48264">
    <property type="entry name" value="Cytochrome P450"/>
    <property type="match status" value="1"/>
</dbReference>
<dbReference type="FunCoup" id="D2VW42">
    <property type="interactions" value="299"/>
</dbReference>
<evidence type="ECO:0000256" key="6">
    <source>
        <dbReference type="ARBA" id="ARBA00043906"/>
    </source>
</evidence>
<dbReference type="STRING" id="5762.D2VW42"/>
<dbReference type="SUPFAM" id="SSF81901">
    <property type="entry name" value="HCP-like"/>
    <property type="match status" value="1"/>
</dbReference>
<dbReference type="InterPro" id="IPR002401">
    <property type="entry name" value="Cyt_P450_E_grp-I"/>
</dbReference>
<evidence type="ECO:0000256" key="4">
    <source>
        <dbReference type="ARBA" id="ARBA00023002"/>
    </source>
</evidence>
<keyword evidence="2 7" id="KW-0349">Heme</keyword>
<dbReference type="EMBL" id="GG738903">
    <property type="protein sequence ID" value="EFC38950.1"/>
    <property type="molecule type" value="Genomic_DNA"/>
</dbReference>
<dbReference type="PROSITE" id="PS00086">
    <property type="entry name" value="CYTOCHROME_P450"/>
    <property type="match status" value="1"/>
</dbReference>
<dbReference type="GeneID" id="8850804"/>
<keyword evidence="4" id="KW-0560">Oxidoreductase</keyword>
<evidence type="ECO:0000313" key="8">
    <source>
        <dbReference type="EMBL" id="EFC38950.1"/>
    </source>
</evidence>
<dbReference type="InterPro" id="IPR017972">
    <property type="entry name" value="Cyt_P450_CS"/>
</dbReference>
<evidence type="ECO:0000256" key="7">
    <source>
        <dbReference type="PIRSR" id="PIRSR602401-1"/>
    </source>
</evidence>
<dbReference type="InterPro" id="IPR050705">
    <property type="entry name" value="Cytochrome_P450_3A"/>
</dbReference>
<dbReference type="Gene3D" id="1.25.40.10">
    <property type="entry name" value="Tetratricopeptide repeat domain"/>
    <property type="match status" value="1"/>
</dbReference>
<dbReference type="PRINTS" id="PR00385">
    <property type="entry name" value="P450"/>
</dbReference>
<evidence type="ECO:0000256" key="1">
    <source>
        <dbReference type="ARBA" id="ARBA00010617"/>
    </source>
</evidence>
<dbReference type="PRINTS" id="PR00463">
    <property type="entry name" value="EP450I"/>
</dbReference>
<comment type="function">
    <text evidence="6">Cytochromes P450 are a group of heme-thiolate monooxygenases. They oxidize a variety of structurally unrelated compounds, including steroids, fatty acids, and xenobiotics.</text>
</comment>
<dbReference type="InterPro" id="IPR011990">
    <property type="entry name" value="TPR-like_helical_dom_sf"/>
</dbReference>
<dbReference type="InParanoid" id="D2VW42"/>
<dbReference type="InterPro" id="IPR001128">
    <property type="entry name" value="Cyt_P450"/>
</dbReference>
<dbReference type="OrthoDB" id="1055148at2759"/>
<accession>D2VW42</accession>
<dbReference type="Gene3D" id="1.10.630.10">
    <property type="entry name" value="Cytochrome P450"/>
    <property type="match status" value="2"/>
</dbReference>
<dbReference type="InterPro" id="IPR036396">
    <property type="entry name" value="Cyt_P450_sf"/>
</dbReference>
<evidence type="ECO:0000256" key="3">
    <source>
        <dbReference type="ARBA" id="ARBA00022723"/>
    </source>
</evidence>
<dbReference type="GO" id="GO:0005506">
    <property type="term" value="F:iron ion binding"/>
    <property type="evidence" value="ECO:0007669"/>
    <property type="project" value="InterPro"/>
</dbReference>
<dbReference type="VEuPathDB" id="AmoebaDB:NAEGRDRAFT_52721"/>
<dbReference type="GO" id="GO:0008395">
    <property type="term" value="F:steroid hydroxylase activity"/>
    <property type="evidence" value="ECO:0007669"/>
    <property type="project" value="TreeGrafter"/>
</dbReference>
<dbReference type="AlphaFoldDB" id="D2VW42"/>
<dbReference type="RefSeq" id="XP_002671694.1">
    <property type="nucleotide sequence ID" value="XM_002671648.1"/>
</dbReference>
<evidence type="ECO:0000256" key="5">
    <source>
        <dbReference type="ARBA" id="ARBA00023004"/>
    </source>
</evidence>
<dbReference type="eggNOG" id="KOG0157">
    <property type="taxonomic scope" value="Eukaryota"/>
</dbReference>
<dbReference type="GO" id="GO:0020037">
    <property type="term" value="F:heme binding"/>
    <property type="evidence" value="ECO:0007669"/>
    <property type="project" value="InterPro"/>
</dbReference>
<evidence type="ECO:0000313" key="9">
    <source>
        <dbReference type="Proteomes" id="UP000006671"/>
    </source>
</evidence>
<proteinExistence type="inferred from homology"/>
<dbReference type="Pfam" id="PF00067">
    <property type="entry name" value="p450"/>
    <property type="match status" value="1"/>
</dbReference>
<reference evidence="8 9" key="1">
    <citation type="journal article" date="2010" name="Cell">
        <title>The genome of Naegleria gruberi illuminates early eukaryotic versatility.</title>
        <authorList>
            <person name="Fritz-Laylin L.K."/>
            <person name="Prochnik S.E."/>
            <person name="Ginger M.L."/>
            <person name="Dacks J.B."/>
            <person name="Carpenter M.L."/>
            <person name="Field M.C."/>
            <person name="Kuo A."/>
            <person name="Paredez A."/>
            <person name="Chapman J."/>
            <person name="Pham J."/>
            <person name="Shu S."/>
            <person name="Neupane R."/>
            <person name="Cipriano M."/>
            <person name="Mancuso J."/>
            <person name="Tu H."/>
            <person name="Salamov A."/>
            <person name="Lindquist E."/>
            <person name="Shapiro H."/>
            <person name="Lucas S."/>
            <person name="Grigoriev I.V."/>
            <person name="Cande W.Z."/>
            <person name="Fulton C."/>
            <person name="Rokhsar D.S."/>
            <person name="Dawson S.C."/>
        </authorList>
    </citation>
    <scope>NUCLEOTIDE SEQUENCE [LARGE SCALE GENOMIC DNA]</scope>
    <source>
        <strain evidence="8 9">NEG-M</strain>
    </source>
</reference>
<keyword evidence="9" id="KW-1185">Reference proteome</keyword>
<comment type="cofactor">
    <cofactor evidence="7">
        <name>heme</name>
        <dbReference type="ChEBI" id="CHEBI:30413"/>
    </cofactor>
</comment>
<keyword evidence="3 7" id="KW-0479">Metal-binding</keyword>
<dbReference type="PANTHER" id="PTHR24302">
    <property type="entry name" value="CYTOCHROME P450 FAMILY 3"/>
    <property type="match status" value="1"/>
</dbReference>
<dbReference type="KEGG" id="ngr:NAEGRDRAFT_52721"/>